<accession>A0AAU9N0R5</accession>
<proteinExistence type="predicted"/>
<dbReference type="Proteomes" id="UP001157418">
    <property type="component" value="Unassembled WGS sequence"/>
</dbReference>
<evidence type="ECO:0000256" key="1">
    <source>
        <dbReference type="SAM" id="MobiDB-lite"/>
    </source>
</evidence>
<dbReference type="InterPro" id="IPR005379">
    <property type="entry name" value="FDM1-5/IDN2_XH"/>
</dbReference>
<reference evidence="3 4" key="1">
    <citation type="submission" date="2022-01" db="EMBL/GenBank/DDBJ databases">
        <authorList>
            <person name="Xiong W."/>
            <person name="Schranz E."/>
        </authorList>
    </citation>
    <scope>NUCLEOTIDE SEQUENCE [LARGE SCALE GENOMIC DNA]</scope>
</reference>
<evidence type="ECO:0000259" key="2">
    <source>
        <dbReference type="Pfam" id="PF03469"/>
    </source>
</evidence>
<dbReference type="AlphaFoldDB" id="A0AAU9N0R5"/>
<comment type="caution">
    <text evidence="3">The sequence shown here is derived from an EMBL/GenBank/DDBJ whole genome shotgun (WGS) entry which is preliminary data.</text>
</comment>
<organism evidence="3 4">
    <name type="scientific">Lactuca virosa</name>
    <dbReference type="NCBI Taxonomy" id="75947"/>
    <lineage>
        <taxon>Eukaryota</taxon>
        <taxon>Viridiplantae</taxon>
        <taxon>Streptophyta</taxon>
        <taxon>Embryophyta</taxon>
        <taxon>Tracheophyta</taxon>
        <taxon>Spermatophyta</taxon>
        <taxon>Magnoliopsida</taxon>
        <taxon>eudicotyledons</taxon>
        <taxon>Gunneridae</taxon>
        <taxon>Pentapetalae</taxon>
        <taxon>asterids</taxon>
        <taxon>campanulids</taxon>
        <taxon>Asterales</taxon>
        <taxon>Asteraceae</taxon>
        <taxon>Cichorioideae</taxon>
        <taxon>Cichorieae</taxon>
        <taxon>Lactucinae</taxon>
        <taxon>Lactuca</taxon>
    </lineage>
</organism>
<name>A0AAU9N0R5_9ASTR</name>
<feature type="domain" description="Factor of DNA methylation 1-5/IDN2" evidence="2">
    <location>
        <begin position="112"/>
        <end position="238"/>
    </location>
</feature>
<gene>
    <name evidence="3" type="ORF">LVIROSA_LOCUS19108</name>
</gene>
<dbReference type="PANTHER" id="PTHR21596:SF23">
    <property type="entry name" value="FACTOR OF DNA METHYLATION 4"/>
    <property type="match status" value="1"/>
</dbReference>
<evidence type="ECO:0000313" key="3">
    <source>
        <dbReference type="EMBL" id="CAH1432462.1"/>
    </source>
</evidence>
<dbReference type="InterPro" id="IPR045177">
    <property type="entry name" value="FDM1-5/IDN2"/>
</dbReference>
<dbReference type="GO" id="GO:0080188">
    <property type="term" value="P:gene silencing by siRNA-directed DNA methylation"/>
    <property type="evidence" value="ECO:0007669"/>
    <property type="project" value="InterPro"/>
</dbReference>
<keyword evidence="4" id="KW-1185">Reference proteome</keyword>
<sequence length="243" mass="28590">MTEHEHSKMNESATLKEQKPDERMLKLVEDQKREIEKLKHQIMELEKTSESIKENLKEKEEELKRLEELQEALIVKERLGNDELQDARQQLIYGLEDNCVGVRAHNVSIGVKRMGELDAKPLIASAKRRCLSEEDTAKFVSLWEDHLRDPSWHPFKVIAIGEGESKEMVDEEDEKIAMLKGESDEDVYNAVVKALKEMNEYNPSGRYPLPELWNHKEKRKATLKEGFEFILKQWRIYKNMKRD</sequence>
<feature type="region of interest" description="Disordered" evidence="1">
    <location>
        <begin position="1"/>
        <end position="23"/>
    </location>
</feature>
<dbReference type="Pfam" id="PF03469">
    <property type="entry name" value="XH"/>
    <property type="match status" value="1"/>
</dbReference>
<protein>
    <recommendedName>
        <fullName evidence="2">Factor of DNA methylation 1-5/IDN2 domain-containing protein</fullName>
    </recommendedName>
</protein>
<dbReference type="PANTHER" id="PTHR21596">
    <property type="entry name" value="RIBONUCLEASE P SUBUNIT P38"/>
    <property type="match status" value="1"/>
</dbReference>
<evidence type="ECO:0000313" key="4">
    <source>
        <dbReference type="Proteomes" id="UP001157418"/>
    </source>
</evidence>
<dbReference type="EMBL" id="CAKMRJ010003334">
    <property type="protein sequence ID" value="CAH1432462.1"/>
    <property type="molecule type" value="Genomic_DNA"/>
</dbReference>